<name>B0PBA0_9FIRM</name>
<protein>
    <submittedName>
        <fullName evidence="1">Uncharacterized protein</fullName>
    </submittedName>
</protein>
<dbReference type="EMBL" id="ABGD02000014">
    <property type="protein sequence ID" value="EDS11430.1"/>
    <property type="molecule type" value="Genomic_DNA"/>
</dbReference>
<comment type="caution">
    <text evidence="1">The sequence shown here is derived from an EMBL/GenBank/DDBJ whole genome shotgun (WGS) entry which is preliminary data.</text>
</comment>
<accession>B0PBA0</accession>
<dbReference type="HOGENOM" id="CLU_2894021_0_0_9"/>
<dbReference type="AlphaFoldDB" id="B0PBA0"/>
<evidence type="ECO:0000313" key="1">
    <source>
        <dbReference type="EMBL" id="EDS11430.1"/>
    </source>
</evidence>
<reference evidence="1" key="2">
    <citation type="submission" date="2013-09" db="EMBL/GenBank/DDBJ databases">
        <title>Draft genome sequence of Anaerotruncus colihominis(DSM 17241).</title>
        <authorList>
            <person name="Sudarsanam P."/>
            <person name="Ley R."/>
            <person name="Guruge J."/>
            <person name="Turnbaugh P.J."/>
            <person name="Mahowald M."/>
            <person name="Liep D."/>
            <person name="Gordon J."/>
        </authorList>
    </citation>
    <scope>NUCLEOTIDE SEQUENCE</scope>
    <source>
        <strain evidence="1">DSM 17241</strain>
    </source>
</reference>
<gene>
    <name evidence="1" type="ORF">ANACOL_02051</name>
</gene>
<organism evidence="1 2">
    <name type="scientific">Anaerotruncus colihominis DSM 17241</name>
    <dbReference type="NCBI Taxonomy" id="445972"/>
    <lineage>
        <taxon>Bacteria</taxon>
        <taxon>Bacillati</taxon>
        <taxon>Bacillota</taxon>
        <taxon>Clostridia</taxon>
        <taxon>Eubacteriales</taxon>
        <taxon>Oscillospiraceae</taxon>
        <taxon>Anaerotruncus</taxon>
    </lineage>
</organism>
<reference evidence="1" key="1">
    <citation type="submission" date="2007-11" db="EMBL/GenBank/DDBJ databases">
        <authorList>
            <person name="Fulton L."/>
            <person name="Clifton S."/>
            <person name="Fulton B."/>
            <person name="Xu J."/>
            <person name="Minx P."/>
            <person name="Pepin K.H."/>
            <person name="Johnson M."/>
            <person name="Thiruvilangam P."/>
            <person name="Bhonagiri V."/>
            <person name="Nash W.E."/>
            <person name="Mardis E.R."/>
            <person name="Wilson R.K."/>
        </authorList>
    </citation>
    <scope>NUCLEOTIDE SEQUENCE [LARGE SCALE GENOMIC DNA]</scope>
    <source>
        <strain evidence="1">DSM 17241</strain>
    </source>
</reference>
<evidence type="ECO:0000313" key="2">
    <source>
        <dbReference type="Proteomes" id="UP000003803"/>
    </source>
</evidence>
<dbReference type="Proteomes" id="UP000003803">
    <property type="component" value="Unassembled WGS sequence"/>
</dbReference>
<keyword evidence="2" id="KW-1185">Reference proteome</keyword>
<proteinExistence type="predicted"/>
<sequence length="62" mass="6858">MHPVNGIPAGLPANVLKFNGIKLKSQAPQLTRAYHKLNKCVHIPDTQSIIFSGGFYNDNRII</sequence>